<accession>A0A9X0BGX9</accession>
<dbReference type="OrthoDB" id="552194at2759"/>
<proteinExistence type="inferred from homology"/>
<feature type="region of interest" description="Disordered" evidence="6">
    <location>
        <begin position="360"/>
        <end position="427"/>
    </location>
</feature>
<feature type="compositionally biased region" description="Basic and acidic residues" evidence="6">
    <location>
        <begin position="501"/>
        <end position="529"/>
    </location>
</feature>
<evidence type="ECO:0000313" key="9">
    <source>
        <dbReference type="Proteomes" id="UP001147760"/>
    </source>
</evidence>
<dbReference type="EMBL" id="JAPWDO010000009">
    <property type="protein sequence ID" value="KAJ5457363.1"/>
    <property type="molecule type" value="Genomic_DNA"/>
</dbReference>
<dbReference type="FunFam" id="2.60.200.20:FF:000082">
    <property type="entry name" value="DNA damage response protein RcaA"/>
    <property type="match status" value="1"/>
</dbReference>
<dbReference type="GO" id="GO:0003684">
    <property type="term" value="F:damaged DNA binding"/>
    <property type="evidence" value="ECO:0007669"/>
    <property type="project" value="TreeGrafter"/>
</dbReference>
<evidence type="ECO:0000256" key="1">
    <source>
        <dbReference type="ARBA" id="ARBA00004123"/>
    </source>
</evidence>
<keyword evidence="3" id="KW-0234">DNA repair</keyword>
<evidence type="ECO:0000259" key="7">
    <source>
        <dbReference type="PROSITE" id="PS50006"/>
    </source>
</evidence>
<comment type="subcellular location">
    <subcellularLocation>
        <location evidence="1">Nucleus</location>
    </subcellularLocation>
</comment>
<dbReference type="InterPro" id="IPR040227">
    <property type="entry name" value="Nibrin-rel"/>
</dbReference>
<dbReference type="SUPFAM" id="SSF49879">
    <property type="entry name" value="SMAD/FHA domain"/>
    <property type="match status" value="1"/>
</dbReference>
<dbReference type="GO" id="GO:0007095">
    <property type="term" value="P:mitotic G2 DNA damage checkpoint signaling"/>
    <property type="evidence" value="ECO:0007669"/>
    <property type="project" value="InterPro"/>
</dbReference>
<dbReference type="InterPro" id="IPR000253">
    <property type="entry name" value="FHA_dom"/>
</dbReference>
<dbReference type="GO" id="GO:0000724">
    <property type="term" value="P:double-strand break repair via homologous recombination"/>
    <property type="evidence" value="ECO:0007669"/>
    <property type="project" value="TreeGrafter"/>
</dbReference>
<comment type="caution">
    <text evidence="8">The sequence shown here is derived from an EMBL/GenBank/DDBJ whole genome shotgun (WGS) entry which is preliminary data.</text>
</comment>
<dbReference type="Gene3D" id="2.60.200.20">
    <property type="match status" value="1"/>
</dbReference>
<evidence type="ECO:0000256" key="6">
    <source>
        <dbReference type="SAM" id="MobiDB-lite"/>
    </source>
</evidence>
<dbReference type="PANTHER" id="PTHR12162:SF0">
    <property type="entry name" value="NIBRIN"/>
    <property type="match status" value="1"/>
</dbReference>
<dbReference type="Proteomes" id="UP001147760">
    <property type="component" value="Unassembled WGS sequence"/>
</dbReference>
<keyword evidence="4" id="KW-0539">Nucleus</keyword>
<protein>
    <recommendedName>
        <fullName evidence="7">FHA domain-containing protein</fullName>
    </recommendedName>
</protein>
<dbReference type="PANTHER" id="PTHR12162">
    <property type="entry name" value="NIBRIN-RELATED"/>
    <property type="match status" value="1"/>
</dbReference>
<dbReference type="CDD" id="cd22667">
    <property type="entry name" value="FHA_NBN"/>
    <property type="match status" value="1"/>
</dbReference>
<organism evidence="8 9">
    <name type="scientific">Penicillium desertorum</name>
    <dbReference type="NCBI Taxonomy" id="1303715"/>
    <lineage>
        <taxon>Eukaryota</taxon>
        <taxon>Fungi</taxon>
        <taxon>Dikarya</taxon>
        <taxon>Ascomycota</taxon>
        <taxon>Pezizomycotina</taxon>
        <taxon>Eurotiomycetes</taxon>
        <taxon>Eurotiomycetidae</taxon>
        <taxon>Eurotiales</taxon>
        <taxon>Aspergillaceae</taxon>
        <taxon>Penicillium</taxon>
    </lineage>
</organism>
<feature type="region of interest" description="Disordered" evidence="6">
    <location>
        <begin position="606"/>
        <end position="687"/>
    </location>
</feature>
<feature type="compositionally biased region" description="Polar residues" evidence="6">
    <location>
        <begin position="642"/>
        <end position="653"/>
    </location>
</feature>
<evidence type="ECO:0000256" key="3">
    <source>
        <dbReference type="ARBA" id="ARBA00023204"/>
    </source>
</evidence>
<feature type="compositionally biased region" description="Polar residues" evidence="6">
    <location>
        <begin position="367"/>
        <end position="376"/>
    </location>
</feature>
<reference evidence="8" key="1">
    <citation type="submission" date="2022-12" db="EMBL/GenBank/DDBJ databases">
        <authorList>
            <person name="Petersen C."/>
        </authorList>
    </citation>
    <scope>NUCLEOTIDE SEQUENCE</scope>
    <source>
        <strain evidence="8">IBT 17660</strain>
    </source>
</reference>
<dbReference type="InterPro" id="IPR043014">
    <property type="entry name" value="Nibrin_BRCT2_sf"/>
</dbReference>
<evidence type="ECO:0000256" key="4">
    <source>
        <dbReference type="ARBA" id="ARBA00023242"/>
    </source>
</evidence>
<evidence type="ECO:0000313" key="8">
    <source>
        <dbReference type="EMBL" id="KAJ5457363.1"/>
    </source>
</evidence>
<dbReference type="AlphaFoldDB" id="A0A9X0BGX9"/>
<sequence>MWILDSTGDFLEGKRVWLRPGKKYLFGRFYRDGVRHAVNHNSISRKHMTIEISPVTPRDGLSPLARSNITITDLDSKKGTVVDEKRIQGEYRLEKGDEHVIQLAKYQHALRIKWEPVVLTLSASSKQVRGEDPLAHVRSRLEDLDIKTVMDYIVDHTTHVVQRKRNTAKGLQALVNGKYIVDDSYIDALVYAATPGDLENDESLCPLETDFESAWPDPNQHLPPPGKEPTQRPAAAFAPNSARLNVFEGYTFIFGDPAQFENLQGPINNGQGKALLYEVEDGVTTAADIVRFIKKAAGRKSVGGERHASGGVVLVRFRSKGDLEQWSIDVGNEVALMTDQRVIEQREFLDAILGNDASPLCRPLPTEGSSQISASTPAIEPAPASQAAISVASEPVSVSPPDPEPSQPSTSRAKTPPLYGPEEEEDTTILNSTQTVGVETQAPSQATQPLDTVKEELEDTVTDLLPGARAMKRRRAEMARHQTEGEAVAPEPDSPKRKRPKLDVLEAARKHREDEEQQRKAEEDSHPADFGDVDVDQLKNLAIVEEMEIPVRNAPAREEESSDRWNDQWNGRKNFKKFRRKGESRTRARIQTVIVPLEEVTRKDYGIGDHYWGSNSAETNSRIEPEGPDSEDHRDEVAPSRSELSATARTSPELTPDPTPARRPKRARDERDSDSDDGLRFRFRRKR</sequence>
<name>A0A9X0BGX9_9EURO</name>
<gene>
    <name evidence="8" type="ORF">N7530_012637</name>
</gene>
<keyword evidence="9" id="KW-1185">Reference proteome</keyword>
<dbReference type="Pfam" id="PF00498">
    <property type="entry name" value="FHA"/>
    <property type="match status" value="1"/>
</dbReference>
<dbReference type="Gene3D" id="3.40.50.10980">
    <property type="entry name" value="Nibrin, BRCT2 domain"/>
    <property type="match status" value="1"/>
</dbReference>
<comment type="similarity">
    <text evidence="5">Belongs to the Nibrin family.</text>
</comment>
<feature type="compositionally biased region" description="Basic and acidic residues" evidence="6">
    <location>
        <begin position="621"/>
        <end position="638"/>
    </location>
</feature>
<dbReference type="InterPro" id="IPR032429">
    <property type="entry name" value="Nibrin_BRCT2"/>
</dbReference>
<reference evidence="8" key="2">
    <citation type="journal article" date="2023" name="IMA Fungus">
        <title>Comparative genomic study of the Penicillium genus elucidates a diverse pangenome and 15 lateral gene transfer events.</title>
        <authorList>
            <person name="Petersen C."/>
            <person name="Sorensen T."/>
            <person name="Nielsen M.R."/>
            <person name="Sondergaard T.E."/>
            <person name="Sorensen J.L."/>
            <person name="Fitzpatrick D.A."/>
            <person name="Frisvad J.C."/>
            <person name="Nielsen K.L."/>
        </authorList>
    </citation>
    <scope>NUCLEOTIDE SEQUENCE</scope>
    <source>
        <strain evidence="8">IBT 17660</strain>
    </source>
</reference>
<evidence type="ECO:0000256" key="2">
    <source>
        <dbReference type="ARBA" id="ARBA00022763"/>
    </source>
</evidence>
<feature type="domain" description="FHA" evidence="7">
    <location>
        <begin position="24"/>
        <end position="87"/>
    </location>
</feature>
<keyword evidence="2" id="KW-0227">DNA damage</keyword>
<dbReference type="Pfam" id="PF16508">
    <property type="entry name" value="NIBRIN_BRCT_II"/>
    <property type="match status" value="1"/>
</dbReference>
<dbReference type="InterPro" id="IPR008984">
    <property type="entry name" value="SMAD_FHA_dom_sf"/>
</dbReference>
<evidence type="ECO:0000256" key="5">
    <source>
        <dbReference type="ARBA" id="ARBA00044757"/>
    </source>
</evidence>
<dbReference type="GO" id="GO:0030870">
    <property type="term" value="C:Mre11 complex"/>
    <property type="evidence" value="ECO:0007669"/>
    <property type="project" value="InterPro"/>
</dbReference>
<dbReference type="PROSITE" id="PS50006">
    <property type="entry name" value="FHA_DOMAIN"/>
    <property type="match status" value="1"/>
</dbReference>
<feature type="region of interest" description="Disordered" evidence="6">
    <location>
        <begin position="467"/>
        <end position="535"/>
    </location>
</feature>